<evidence type="ECO:0000259" key="2">
    <source>
        <dbReference type="Pfam" id="PF01471"/>
    </source>
</evidence>
<comment type="caution">
    <text evidence="3">The sequence shown here is derived from an EMBL/GenBank/DDBJ whole genome shotgun (WGS) entry which is preliminary data.</text>
</comment>
<dbReference type="InterPro" id="IPR036366">
    <property type="entry name" value="PGBDSf"/>
</dbReference>
<dbReference type="Proteomes" id="UP000094622">
    <property type="component" value="Unassembled WGS sequence"/>
</dbReference>
<gene>
    <name evidence="3" type="ORF">A6302_00151</name>
</gene>
<dbReference type="InterPro" id="IPR009964">
    <property type="entry name" value="DUF1491"/>
</dbReference>
<dbReference type="Pfam" id="PF01471">
    <property type="entry name" value="PG_binding_1"/>
    <property type="match status" value="1"/>
</dbReference>
<name>A0A1E3H8C1_9HYPH</name>
<keyword evidence="4" id="KW-1185">Reference proteome</keyword>
<feature type="compositionally biased region" description="Pro residues" evidence="1">
    <location>
        <begin position="110"/>
        <end position="119"/>
    </location>
</feature>
<dbReference type="EMBL" id="MCRJ01000002">
    <property type="protein sequence ID" value="ODN72405.1"/>
    <property type="molecule type" value="Genomic_DNA"/>
</dbReference>
<evidence type="ECO:0000313" key="3">
    <source>
        <dbReference type="EMBL" id="ODN72405.1"/>
    </source>
</evidence>
<dbReference type="InterPro" id="IPR036365">
    <property type="entry name" value="PGBD-like_sf"/>
</dbReference>
<evidence type="ECO:0000256" key="1">
    <source>
        <dbReference type="SAM" id="MobiDB-lite"/>
    </source>
</evidence>
<dbReference type="SUPFAM" id="SSF47090">
    <property type="entry name" value="PGBD-like"/>
    <property type="match status" value="1"/>
</dbReference>
<sequence>MQVAAEAREVKTVRIEPIRVAALPEETAPTSDPGADQRIARIQRSLNRLGFGPLPADGAMTPETRAAIADFESFSGLKRPARSTPTSCANSWPWAASPNSDPAGGRDPPPHGPPLPARPSPSRLGPCPRSVPLALAARGRYAAPDAIVRRGARQRRGASMRVTSDFWVAAYLRLRNDTGFFTAVVRRGSPEAGAIFVKIARLDGTADLYAPLPQSLFEDGRTATSGGRLFERVALKADERTIDERLARERNFDPDLWIVESEARGGEHGLDVIDPDAG</sequence>
<dbReference type="RefSeq" id="WP_169833458.1">
    <property type="nucleotide sequence ID" value="NZ_MCRJ01000002.1"/>
</dbReference>
<organism evidence="3 4">
    <name type="scientific">Methylobrevis pamukkalensis</name>
    <dbReference type="NCBI Taxonomy" id="1439726"/>
    <lineage>
        <taxon>Bacteria</taxon>
        <taxon>Pseudomonadati</taxon>
        <taxon>Pseudomonadota</taxon>
        <taxon>Alphaproteobacteria</taxon>
        <taxon>Hyphomicrobiales</taxon>
        <taxon>Pleomorphomonadaceae</taxon>
        <taxon>Methylobrevis</taxon>
    </lineage>
</organism>
<evidence type="ECO:0000313" key="4">
    <source>
        <dbReference type="Proteomes" id="UP000094622"/>
    </source>
</evidence>
<reference evidence="3 4" key="1">
    <citation type="submission" date="2016-07" db="EMBL/GenBank/DDBJ databases">
        <title>Draft Genome Sequence of Methylobrevis pamukkalensis PK2.</title>
        <authorList>
            <person name="Vasilenko O.V."/>
            <person name="Doronina N.V."/>
            <person name="Shmareva M.N."/>
            <person name="Tarlachkov S.V."/>
            <person name="Mustakhimov I."/>
            <person name="Trotsenko Y.A."/>
        </authorList>
    </citation>
    <scope>NUCLEOTIDE SEQUENCE [LARGE SCALE GENOMIC DNA]</scope>
    <source>
        <strain evidence="3 4">PK2</strain>
    </source>
</reference>
<feature type="region of interest" description="Disordered" evidence="1">
    <location>
        <begin position="72"/>
        <end position="127"/>
    </location>
</feature>
<protein>
    <recommendedName>
        <fullName evidence="2">Peptidoglycan binding-like domain-containing protein</fullName>
    </recommendedName>
</protein>
<dbReference type="Gene3D" id="1.10.101.10">
    <property type="entry name" value="PGBD-like superfamily/PGBD"/>
    <property type="match status" value="1"/>
</dbReference>
<proteinExistence type="predicted"/>
<accession>A0A1E3H8C1</accession>
<feature type="domain" description="Peptidoglycan binding-like" evidence="2">
    <location>
        <begin position="37"/>
        <end position="78"/>
    </location>
</feature>
<dbReference type="InterPro" id="IPR002477">
    <property type="entry name" value="Peptidoglycan-bd-like"/>
</dbReference>
<dbReference type="AlphaFoldDB" id="A0A1E3H8C1"/>
<dbReference type="Pfam" id="PF07372">
    <property type="entry name" value="DUF1491"/>
    <property type="match status" value="1"/>
</dbReference>
<dbReference type="Gene3D" id="3.40.1530.20">
    <property type="entry name" value="Protein of unknown function (DUF1491)"/>
    <property type="match status" value="1"/>
</dbReference>